<evidence type="ECO:0000313" key="2">
    <source>
        <dbReference type="Proteomes" id="UP000032735"/>
    </source>
</evidence>
<gene>
    <name evidence="1" type="ORF">XPG1_2138</name>
</gene>
<evidence type="ECO:0000313" key="1">
    <source>
        <dbReference type="EMBL" id="CDG21793.1"/>
    </source>
</evidence>
<dbReference type="EMBL" id="FO704551">
    <property type="protein sequence ID" value="CDG21793.1"/>
    <property type="molecule type" value="Genomic_DNA"/>
</dbReference>
<accession>A0A068R3P3</accession>
<dbReference type="KEGG" id="xpo:XPG1_2138"/>
<organism evidence="1 2">
    <name type="scientific">Xenorhabdus poinarii G6</name>
    <dbReference type="NCBI Taxonomy" id="1354304"/>
    <lineage>
        <taxon>Bacteria</taxon>
        <taxon>Pseudomonadati</taxon>
        <taxon>Pseudomonadota</taxon>
        <taxon>Gammaproteobacteria</taxon>
        <taxon>Enterobacterales</taxon>
        <taxon>Morganellaceae</taxon>
        <taxon>Xenorhabdus</taxon>
    </lineage>
</organism>
<reference evidence="1 2" key="1">
    <citation type="submission" date="2013-07" db="EMBL/GenBank/DDBJ databases">
        <authorList>
            <person name="Genoscope - CEA"/>
        </authorList>
    </citation>
    <scope>NUCLEOTIDE SEQUENCE [LARGE SCALE GENOMIC DNA]</scope>
    <source>
        <strain evidence="1 2">G6</strain>
    </source>
</reference>
<protein>
    <submittedName>
        <fullName evidence="1">Uncharacterized protein</fullName>
    </submittedName>
</protein>
<name>A0A068R3P3_9GAMM</name>
<dbReference type="AlphaFoldDB" id="A0A068R3P3"/>
<sequence>MAKKKGTAVISIAFFPKGLQNKPQKLQAYLSQLNVFDLFIRH</sequence>
<proteinExistence type="predicted"/>
<dbReference type="HOGENOM" id="CLU_3260035_0_0_6"/>
<dbReference type="Proteomes" id="UP000032735">
    <property type="component" value="Chromosome"/>
</dbReference>
<keyword evidence="2" id="KW-1185">Reference proteome</keyword>